<dbReference type="InterPro" id="IPR001623">
    <property type="entry name" value="DnaJ_domain"/>
</dbReference>
<feature type="transmembrane region" description="Helical" evidence="2">
    <location>
        <begin position="569"/>
        <end position="589"/>
    </location>
</feature>
<sequence length="755" mass="85403">MRIPLDYYKILGIFPQVTDEQLEHAYRDRSLQLPRREYSEAAIAARKQLLTQAHDVLSNSAKRTAYEALFLEDILPKDSNLAPESSSETTDRPQEDFPHPGTSTLDIAPEQLVGALMILQELGEYELVIKLGEPHLLSFPSLTLFNSPEDQLSSTRADIILTLALAKLELSREQWQLEEYEQAATLGSQALELLQKNSLFPGLQTEICHELNKLRPYRILQLLAQPENNKSDRQRGQHLLQEMLQERQGIDGLGNDHSGLDIDDFLRFIQQLRHYLTAEEQQELFLAEAHRPSAVAAYLAVYALIAQGFAQKQPALLLEAQTMLSGLAKRQDVSLEQGICALLLGQTQAASQILESCQDTEALALIREHSQGSPDLLPGLCWYGEYWLKIEVLAHFRDLRQYSVSLADYFAEEEVQTYLEQLSGEPQEILLEEQQQRGVTMTRSVSRRNHSLQEQGTVHRRRVPLARSHQVEPQLLASGGGGVAAIATSVPTPVAPHRRRFRDQSTRPSRTNRDRRLNNTRTYPNPQEKPPIPVGSPAPSEGVQLEPVPSGLSKRKKQQRPTTFKPRPWFVWIAVFAALGMVGLSVKWIQYSMSPLAALEEEQLVLNLAQPPIQIPSEQSPLTTKEGLLSPQGAKQVIQLWLSSKSQAFGSNHEIESLNQILGTSLLALWKDRAQKLKENRNYWQYTHDFKIESLKTTKNSPKTAIVKAKVTERAKFYEKGQLNSGRSYDDQLRVEYQLTHQGDSWLIESIRVIN</sequence>
<evidence type="ECO:0000256" key="1">
    <source>
        <dbReference type="SAM" id="MobiDB-lite"/>
    </source>
</evidence>
<feature type="compositionally biased region" description="Basic and acidic residues" evidence="1">
    <location>
        <begin position="89"/>
        <end position="98"/>
    </location>
</feature>
<dbReference type="CDD" id="cd06257">
    <property type="entry name" value="DnaJ"/>
    <property type="match status" value="1"/>
</dbReference>
<feature type="region of interest" description="Disordered" evidence="1">
    <location>
        <begin position="487"/>
        <end position="561"/>
    </location>
</feature>
<dbReference type="Proteomes" id="UP000008204">
    <property type="component" value="Chromosome"/>
</dbReference>
<dbReference type="Pfam" id="PF25515">
    <property type="entry name" value="Arm_PDR"/>
    <property type="match status" value="1"/>
</dbReference>
<dbReference type="STRING" id="41431.PCC8801_3250"/>
<keyword evidence="5" id="KW-1185">Reference proteome</keyword>
<dbReference type="Gene3D" id="1.10.287.110">
    <property type="entry name" value="DnaJ domain"/>
    <property type="match status" value="1"/>
</dbReference>
<dbReference type="SMART" id="SM00271">
    <property type="entry name" value="DnaJ"/>
    <property type="match status" value="1"/>
</dbReference>
<dbReference type="OrthoDB" id="415891at2"/>
<dbReference type="PANTHER" id="PTHR33925">
    <property type="entry name" value="PLASTID DIVISION PROTEIN CDP1, CHLOROPLASTIC-RELATED"/>
    <property type="match status" value="1"/>
</dbReference>
<dbReference type="SUPFAM" id="SSF46565">
    <property type="entry name" value="Chaperone J-domain"/>
    <property type="match status" value="1"/>
</dbReference>
<dbReference type="InterPro" id="IPR044685">
    <property type="entry name" value="CPD1-like"/>
</dbReference>
<name>B7JYC1_RIPO1</name>
<feature type="region of interest" description="Disordered" evidence="1">
    <location>
        <begin position="440"/>
        <end position="459"/>
    </location>
</feature>
<accession>B7JYC1</accession>
<proteinExistence type="predicted"/>
<feature type="compositionally biased region" description="Pro residues" evidence="1">
    <location>
        <begin position="527"/>
        <end position="536"/>
    </location>
</feature>
<protein>
    <submittedName>
        <fullName evidence="4">Heat shock protein DnaJ domain protein</fullName>
    </submittedName>
</protein>
<dbReference type="Pfam" id="PF23468">
    <property type="entry name" value="ARC6"/>
    <property type="match status" value="1"/>
</dbReference>
<keyword evidence="2" id="KW-0812">Transmembrane</keyword>
<dbReference type="Pfam" id="PF13355">
    <property type="entry name" value="ARC6-like_IMS"/>
    <property type="match status" value="1"/>
</dbReference>
<dbReference type="Pfam" id="PF00226">
    <property type="entry name" value="DnaJ"/>
    <property type="match status" value="1"/>
</dbReference>
<evidence type="ECO:0000259" key="3">
    <source>
        <dbReference type="PROSITE" id="PS50076"/>
    </source>
</evidence>
<gene>
    <name evidence="4" type="ordered locus">PCC8801_3250</name>
</gene>
<dbReference type="EMBL" id="CP001287">
    <property type="protein sequence ID" value="ACK67223.1"/>
    <property type="molecule type" value="Genomic_DNA"/>
</dbReference>
<keyword evidence="2" id="KW-0472">Membrane</keyword>
<dbReference type="PANTHER" id="PTHR33925:SF1">
    <property type="entry name" value="PROTEIN ACCUMULATION AND REPLICATION OF CHLOROPLASTS 6, CHLOROPLASTIC"/>
    <property type="match status" value="1"/>
</dbReference>
<reference evidence="5" key="1">
    <citation type="journal article" date="2011" name="MBio">
        <title>Novel metabolic attributes of the genus Cyanothece, comprising a group of unicellular nitrogen-fixing Cyanobacteria.</title>
        <authorList>
            <person name="Bandyopadhyay A."/>
            <person name="Elvitigala T."/>
            <person name="Welsh E."/>
            <person name="Stockel J."/>
            <person name="Liberton M."/>
            <person name="Min H."/>
            <person name="Sherman L.A."/>
            <person name="Pakrasi H.B."/>
        </authorList>
    </citation>
    <scope>NUCLEOTIDE SEQUENCE [LARGE SCALE GENOMIC DNA]</scope>
    <source>
        <strain evidence="5">PCC 8801</strain>
    </source>
</reference>
<feature type="domain" description="J" evidence="3">
    <location>
        <begin position="6"/>
        <end position="70"/>
    </location>
</feature>
<feature type="region of interest" description="Disordered" evidence="1">
    <location>
        <begin position="79"/>
        <end position="105"/>
    </location>
</feature>
<evidence type="ECO:0000256" key="2">
    <source>
        <dbReference type="SAM" id="Phobius"/>
    </source>
</evidence>
<evidence type="ECO:0000313" key="4">
    <source>
        <dbReference type="EMBL" id="ACK67223.1"/>
    </source>
</evidence>
<organism evidence="4 5">
    <name type="scientific">Rippkaea orientalis (strain PCC 8801 / RF-1)</name>
    <name type="common">Cyanothece sp. (strain PCC 8801)</name>
    <dbReference type="NCBI Taxonomy" id="41431"/>
    <lineage>
        <taxon>Bacteria</taxon>
        <taxon>Bacillati</taxon>
        <taxon>Cyanobacteriota</taxon>
        <taxon>Cyanophyceae</taxon>
        <taxon>Oscillatoriophycideae</taxon>
        <taxon>Chroococcales</taxon>
        <taxon>Aphanothecaceae</taxon>
        <taxon>Rippkaea</taxon>
        <taxon>Rippkaea orientalis</taxon>
    </lineage>
</organism>
<evidence type="ECO:0000313" key="5">
    <source>
        <dbReference type="Proteomes" id="UP000008204"/>
    </source>
</evidence>
<dbReference type="AlphaFoldDB" id="B7JYC1"/>
<dbReference type="InterPro" id="IPR036869">
    <property type="entry name" value="J_dom_sf"/>
</dbReference>
<keyword evidence="2" id="KW-1133">Transmembrane helix</keyword>
<dbReference type="InterPro" id="IPR057137">
    <property type="entry name" value="CDP1-like_a_solenoid_2"/>
</dbReference>
<keyword evidence="4" id="KW-0346">Stress response</keyword>
<dbReference type="KEGG" id="cyp:PCC8801_3250"/>
<dbReference type="PROSITE" id="PS50076">
    <property type="entry name" value="DNAJ_2"/>
    <property type="match status" value="1"/>
</dbReference>
<dbReference type="HOGENOM" id="CLU_364022_0_0_3"/>
<dbReference type="InterPro" id="IPR025344">
    <property type="entry name" value="CDP1-like_IMS"/>
</dbReference>
<dbReference type="eggNOG" id="COG0484">
    <property type="taxonomic scope" value="Bacteria"/>
</dbReference>
<dbReference type="InterPro" id="IPR058032">
    <property type="entry name" value="CDP1-like_a_solenoid_1"/>
</dbReference>
<dbReference type="RefSeq" id="WP_012596484.1">
    <property type="nucleotide sequence ID" value="NC_011726.1"/>
</dbReference>